<protein>
    <submittedName>
        <fullName evidence="1">Uncharacterized protein</fullName>
    </submittedName>
</protein>
<accession>A0A9W9ZLS9</accession>
<proteinExistence type="predicted"/>
<dbReference type="AlphaFoldDB" id="A0A9W9ZLS9"/>
<gene>
    <name evidence="1" type="ORF">OS493_024662</name>
</gene>
<dbReference type="Proteomes" id="UP001163046">
    <property type="component" value="Unassembled WGS sequence"/>
</dbReference>
<dbReference type="EMBL" id="MU825892">
    <property type="protein sequence ID" value="KAJ7383972.1"/>
    <property type="molecule type" value="Genomic_DNA"/>
</dbReference>
<name>A0A9W9ZLS9_9CNID</name>
<reference evidence="1" key="1">
    <citation type="submission" date="2023-01" db="EMBL/GenBank/DDBJ databases">
        <title>Genome assembly of the deep-sea coral Lophelia pertusa.</title>
        <authorList>
            <person name="Herrera S."/>
            <person name="Cordes E."/>
        </authorList>
    </citation>
    <scope>NUCLEOTIDE SEQUENCE</scope>
    <source>
        <strain evidence="1">USNM1676648</strain>
        <tissue evidence="1">Polyp</tissue>
    </source>
</reference>
<keyword evidence="2" id="KW-1185">Reference proteome</keyword>
<organism evidence="1 2">
    <name type="scientific">Desmophyllum pertusum</name>
    <dbReference type="NCBI Taxonomy" id="174260"/>
    <lineage>
        <taxon>Eukaryota</taxon>
        <taxon>Metazoa</taxon>
        <taxon>Cnidaria</taxon>
        <taxon>Anthozoa</taxon>
        <taxon>Hexacorallia</taxon>
        <taxon>Scleractinia</taxon>
        <taxon>Caryophylliina</taxon>
        <taxon>Caryophylliidae</taxon>
        <taxon>Desmophyllum</taxon>
    </lineage>
</organism>
<comment type="caution">
    <text evidence="1">The sequence shown here is derived from an EMBL/GenBank/DDBJ whole genome shotgun (WGS) entry which is preliminary data.</text>
</comment>
<evidence type="ECO:0000313" key="1">
    <source>
        <dbReference type="EMBL" id="KAJ7383972.1"/>
    </source>
</evidence>
<sequence length="91" mass="10698">MDERKATNRIDQLAEMSHMQEWLERQQCNEDVMLCLTRCIVKTSSLPRPDRWVCLSLRVKKTLGIMVVRNYRLADFLFATGRASLKQMHKG</sequence>
<evidence type="ECO:0000313" key="2">
    <source>
        <dbReference type="Proteomes" id="UP001163046"/>
    </source>
</evidence>